<dbReference type="PROSITE" id="PS50093">
    <property type="entry name" value="PKD"/>
    <property type="match status" value="2"/>
</dbReference>
<dbReference type="InterPro" id="IPR022409">
    <property type="entry name" value="PKD/Chitinase_dom"/>
</dbReference>
<keyword evidence="1 3" id="KW-0378">Hydrolase</keyword>
<dbReference type="Proteomes" id="UP001501757">
    <property type="component" value="Unassembled WGS sequence"/>
</dbReference>
<keyword evidence="4" id="KW-0732">Signal</keyword>
<reference evidence="7 8" key="1">
    <citation type="journal article" date="2019" name="Int. J. Syst. Evol. Microbiol.">
        <title>The Global Catalogue of Microorganisms (GCM) 10K type strain sequencing project: providing services to taxonomists for standard genome sequencing and annotation.</title>
        <authorList>
            <consortium name="The Broad Institute Genomics Platform"/>
            <consortium name="The Broad Institute Genome Sequencing Center for Infectious Disease"/>
            <person name="Wu L."/>
            <person name="Ma J."/>
        </authorList>
    </citation>
    <scope>NUCLEOTIDE SEQUENCE [LARGE SCALE GENOMIC DNA]</scope>
    <source>
        <strain evidence="7 8">JCM 13378</strain>
    </source>
</reference>
<accession>A0ABN0XR09</accession>
<dbReference type="PROSITE" id="PS50240">
    <property type="entry name" value="TRYPSIN_DOM"/>
    <property type="match status" value="1"/>
</dbReference>
<evidence type="ECO:0000259" key="6">
    <source>
        <dbReference type="PROSITE" id="PS50240"/>
    </source>
</evidence>
<organism evidence="7 8">
    <name type="scientific">Bowmanella denitrificans</name>
    <dbReference type="NCBI Taxonomy" id="366582"/>
    <lineage>
        <taxon>Bacteria</taxon>
        <taxon>Pseudomonadati</taxon>
        <taxon>Pseudomonadota</taxon>
        <taxon>Gammaproteobacteria</taxon>
        <taxon>Alteromonadales</taxon>
        <taxon>Alteromonadaceae</taxon>
        <taxon>Bowmanella</taxon>
    </lineage>
</organism>
<comment type="caution">
    <text evidence="7">The sequence shown here is derived from an EMBL/GenBank/DDBJ whole genome shotgun (WGS) entry which is preliminary data.</text>
</comment>
<dbReference type="CDD" id="cd00190">
    <property type="entry name" value="Tryp_SPc"/>
    <property type="match status" value="1"/>
</dbReference>
<protein>
    <recommendedName>
        <fullName evidence="9">Serine protease</fullName>
    </recommendedName>
</protein>
<dbReference type="Pfam" id="PF00089">
    <property type="entry name" value="Trypsin"/>
    <property type="match status" value="1"/>
</dbReference>
<evidence type="ECO:0000256" key="3">
    <source>
        <dbReference type="RuleBase" id="RU363034"/>
    </source>
</evidence>
<dbReference type="InterPro" id="IPR001254">
    <property type="entry name" value="Trypsin_dom"/>
</dbReference>
<evidence type="ECO:0000313" key="7">
    <source>
        <dbReference type="EMBL" id="GAA0370651.1"/>
    </source>
</evidence>
<dbReference type="CDD" id="cd12215">
    <property type="entry name" value="ChiC_BD"/>
    <property type="match status" value="2"/>
</dbReference>
<feature type="domain" description="PKD" evidence="5">
    <location>
        <begin position="413"/>
        <end position="492"/>
    </location>
</feature>
<dbReference type="Gene3D" id="2.60.40.10">
    <property type="entry name" value="Immunoglobulins"/>
    <property type="match status" value="2"/>
</dbReference>
<dbReference type="InterPro" id="IPR001314">
    <property type="entry name" value="Peptidase_S1A"/>
</dbReference>
<evidence type="ECO:0008006" key="9">
    <source>
        <dbReference type="Google" id="ProtNLM"/>
    </source>
</evidence>
<dbReference type="PROSITE" id="PS00135">
    <property type="entry name" value="TRYPSIN_SER"/>
    <property type="match status" value="1"/>
</dbReference>
<proteinExistence type="predicted"/>
<evidence type="ECO:0000256" key="2">
    <source>
        <dbReference type="ARBA" id="ARBA00023157"/>
    </source>
</evidence>
<dbReference type="Gene3D" id="2.40.10.10">
    <property type="entry name" value="Trypsin-like serine proteases"/>
    <property type="match status" value="1"/>
</dbReference>
<evidence type="ECO:0000256" key="1">
    <source>
        <dbReference type="ARBA" id="ARBA00022801"/>
    </source>
</evidence>
<dbReference type="InterPro" id="IPR003610">
    <property type="entry name" value="CBM5/12"/>
</dbReference>
<feature type="domain" description="Peptidase S1" evidence="6">
    <location>
        <begin position="39"/>
        <end position="265"/>
    </location>
</feature>
<dbReference type="InterPro" id="IPR013783">
    <property type="entry name" value="Ig-like_fold"/>
</dbReference>
<evidence type="ECO:0000259" key="5">
    <source>
        <dbReference type="PROSITE" id="PS50093"/>
    </source>
</evidence>
<evidence type="ECO:0000256" key="4">
    <source>
        <dbReference type="SAM" id="SignalP"/>
    </source>
</evidence>
<name>A0ABN0XR09_9ALTE</name>
<feature type="domain" description="PKD" evidence="5">
    <location>
        <begin position="273"/>
        <end position="352"/>
    </location>
</feature>
<feature type="chain" id="PRO_5045083461" description="Serine protease" evidence="4">
    <location>
        <begin position="30"/>
        <end position="553"/>
    </location>
</feature>
<keyword evidence="3" id="KW-0720">Serine protease</keyword>
<dbReference type="InterPro" id="IPR000601">
    <property type="entry name" value="PKD_dom"/>
</dbReference>
<dbReference type="InterPro" id="IPR051487">
    <property type="entry name" value="Ser/Thr_Proteases_Immune/Dev"/>
</dbReference>
<keyword evidence="8" id="KW-1185">Reference proteome</keyword>
<keyword evidence="2" id="KW-1015">Disulfide bond</keyword>
<dbReference type="SUPFAM" id="SSF51055">
    <property type="entry name" value="Carbohydrate binding domain"/>
    <property type="match status" value="2"/>
</dbReference>
<dbReference type="EMBL" id="BAAAEI010000023">
    <property type="protein sequence ID" value="GAA0370651.1"/>
    <property type="molecule type" value="Genomic_DNA"/>
</dbReference>
<dbReference type="SMART" id="SM00495">
    <property type="entry name" value="ChtBD3"/>
    <property type="match status" value="2"/>
</dbReference>
<dbReference type="SUPFAM" id="SSF49299">
    <property type="entry name" value="PKD domain"/>
    <property type="match status" value="2"/>
</dbReference>
<dbReference type="InterPro" id="IPR043504">
    <property type="entry name" value="Peptidase_S1_PA_chymotrypsin"/>
</dbReference>
<keyword evidence="3" id="KW-0645">Protease</keyword>
<dbReference type="InterPro" id="IPR033116">
    <property type="entry name" value="TRYPSIN_SER"/>
</dbReference>
<dbReference type="SMART" id="SM00020">
    <property type="entry name" value="Tryp_SPc"/>
    <property type="match status" value="1"/>
</dbReference>
<dbReference type="Gene3D" id="2.10.10.20">
    <property type="entry name" value="Carbohydrate-binding module superfamily 5/12"/>
    <property type="match status" value="2"/>
</dbReference>
<dbReference type="RefSeq" id="WP_343847120.1">
    <property type="nucleotide sequence ID" value="NZ_BAAAEI010000023.1"/>
</dbReference>
<feature type="signal peptide" evidence="4">
    <location>
        <begin position="1"/>
        <end position="29"/>
    </location>
</feature>
<dbReference type="CDD" id="cd00146">
    <property type="entry name" value="PKD"/>
    <property type="match status" value="2"/>
</dbReference>
<evidence type="ECO:0000313" key="8">
    <source>
        <dbReference type="Proteomes" id="UP001501757"/>
    </source>
</evidence>
<dbReference type="Pfam" id="PF02839">
    <property type="entry name" value="CBM_5_12"/>
    <property type="match status" value="2"/>
</dbReference>
<dbReference type="InterPro" id="IPR018114">
    <property type="entry name" value="TRYPSIN_HIS"/>
</dbReference>
<dbReference type="SMART" id="SM00089">
    <property type="entry name" value="PKD"/>
    <property type="match status" value="2"/>
</dbReference>
<dbReference type="InterPro" id="IPR009003">
    <property type="entry name" value="Peptidase_S1_PA"/>
</dbReference>
<gene>
    <name evidence="7" type="ORF">GCM10009092_38700</name>
</gene>
<dbReference type="PRINTS" id="PR00722">
    <property type="entry name" value="CHYMOTRYPSIN"/>
</dbReference>
<sequence length="553" mass="57976">MYQRQSLRHRLLMGGLTLATGLSSLALHAQTTDDVTPQVVGGSETQPYSRPYQVALLMNGQQGCGGTLISPNWVLTAAHCLDSASTGNLTVRVGAHRRSGGDGQVIRVSQIIKHEYWQGANGIRSGYDIAVLRLASAASQQPALLPTKAFEQQYADVGDYPVVSGWGLTYNRGTPSEVLREAPLPVISNNQCSSQLNFNIPGSVICGGGEGGRSACNGDSGGPYAVSANGRFYSIGTVSWGINCQGATAFTRTTSYLDWIEGKTGVRPGDPDPNPAPVASFSATVTGNTADFTNTSTDDSGIASSSWNFGDGSTSSQTNPSHTYSNSGTYTVTLQVTDTGGKTDTASRAVVIGDVNPPGCDGLPTWSVSQSYALGDKVAHKGAKYQAIWWSTGAAPDVYTNVWRNDGPCSGGGNQAPVAQFSASANGLTVSFTDQSSDDNAVVSYAWDFGDGATSNQQNPAHTYAAPGTYQVRLSVSDAQGLSHTTSKAITVSDGNNSGCSGIPAWQASAVYLTGDTVSHQGRKYQAKWWTQGDNPAQNAGQWQVWRDLGSCQ</sequence>
<dbReference type="Pfam" id="PF18911">
    <property type="entry name" value="PKD_4"/>
    <property type="match status" value="2"/>
</dbReference>
<dbReference type="InterPro" id="IPR035986">
    <property type="entry name" value="PKD_dom_sf"/>
</dbReference>
<dbReference type="SUPFAM" id="SSF50494">
    <property type="entry name" value="Trypsin-like serine proteases"/>
    <property type="match status" value="1"/>
</dbReference>
<dbReference type="InterPro" id="IPR036573">
    <property type="entry name" value="CBM_sf_5/12"/>
</dbReference>
<dbReference type="PANTHER" id="PTHR24256">
    <property type="entry name" value="TRYPTASE-RELATED"/>
    <property type="match status" value="1"/>
</dbReference>
<dbReference type="PROSITE" id="PS00134">
    <property type="entry name" value="TRYPSIN_HIS"/>
    <property type="match status" value="1"/>
</dbReference>